<dbReference type="SMART" id="SM00382">
    <property type="entry name" value="AAA"/>
    <property type="match status" value="2"/>
</dbReference>
<dbReference type="GO" id="GO:0055085">
    <property type="term" value="P:transmembrane transport"/>
    <property type="evidence" value="ECO:0007669"/>
    <property type="project" value="UniProtKB-ARBA"/>
</dbReference>
<dbReference type="KEGG" id="hat:RC74_13865"/>
<evidence type="ECO:0000256" key="2">
    <source>
        <dbReference type="ARBA" id="ARBA00005417"/>
    </source>
</evidence>
<dbReference type="EMBL" id="CP014327">
    <property type="protein sequence ID" value="AML52212.1"/>
    <property type="molecule type" value="Genomic_DNA"/>
</dbReference>
<dbReference type="CDD" id="cd03257">
    <property type="entry name" value="ABC_NikE_OppD_transporters"/>
    <property type="match status" value="2"/>
</dbReference>
<evidence type="ECO:0000256" key="1">
    <source>
        <dbReference type="ARBA" id="ARBA00004417"/>
    </source>
</evidence>
<proteinExistence type="inferred from homology"/>
<comment type="subcellular location">
    <subcellularLocation>
        <location evidence="1">Cell inner membrane</location>
        <topology evidence="1">Peripheral membrane protein</topology>
    </subcellularLocation>
</comment>
<dbReference type="InterPro" id="IPR017871">
    <property type="entry name" value="ABC_transporter-like_CS"/>
</dbReference>
<keyword evidence="7" id="KW-0472">Membrane</keyword>
<dbReference type="GO" id="GO:0005886">
    <property type="term" value="C:plasma membrane"/>
    <property type="evidence" value="ECO:0007669"/>
    <property type="project" value="UniProtKB-SubCell"/>
</dbReference>
<dbReference type="STRING" id="1579316.RC74_13865"/>
<dbReference type="InterPro" id="IPR050388">
    <property type="entry name" value="ABC_Ni/Peptide_Import"/>
</dbReference>
<evidence type="ECO:0000313" key="9">
    <source>
        <dbReference type="EMBL" id="AML52212.1"/>
    </source>
</evidence>
<dbReference type="InterPro" id="IPR013563">
    <property type="entry name" value="Oligopep_ABC_C"/>
</dbReference>
<dbReference type="GO" id="GO:0016887">
    <property type="term" value="F:ATP hydrolysis activity"/>
    <property type="evidence" value="ECO:0007669"/>
    <property type="project" value="InterPro"/>
</dbReference>
<evidence type="ECO:0000256" key="7">
    <source>
        <dbReference type="ARBA" id="ARBA00023136"/>
    </source>
</evidence>
<keyword evidence="4" id="KW-1003">Cell membrane</keyword>
<evidence type="ECO:0000256" key="6">
    <source>
        <dbReference type="ARBA" id="ARBA00022840"/>
    </source>
</evidence>
<dbReference type="SUPFAM" id="SSF52540">
    <property type="entry name" value="P-loop containing nucleoside triphosphate hydrolases"/>
    <property type="match status" value="2"/>
</dbReference>
<keyword evidence="3" id="KW-0813">Transport</keyword>
<dbReference type="PROSITE" id="PS50893">
    <property type="entry name" value="ABC_TRANSPORTER_2"/>
    <property type="match status" value="2"/>
</dbReference>
<protein>
    <submittedName>
        <fullName evidence="9">ABC transporter ATP-binding protein</fullName>
    </submittedName>
</protein>
<evidence type="ECO:0000259" key="8">
    <source>
        <dbReference type="PROSITE" id="PS50893"/>
    </source>
</evidence>
<keyword evidence="5" id="KW-0547">Nucleotide-binding</keyword>
<organism evidence="9 10">
    <name type="scientific">Falsihalocynthiibacter arcticus</name>
    <dbReference type="NCBI Taxonomy" id="1579316"/>
    <lineage>
        <taxon>Bacteria</taxon>
        <taxon>Pseudomonadati</taxon>
        <taxon>Pseudomonadota</taxon>
        <taxon>Alphaproteobacteria</taxon>
        <taxon>Rhodobacterales</taxon>
        <taxon>Roseobacteraceae</taxon>
        <taxon>Falsihalocynthiibacter</taxon>
    </lineage>
</organism>
<dbReference type="Pfam" id="PF08352">
    <property type="entry name" value="oligo_HPY"/>
    <property type="match status" value="1"/>
</dbReference>
<dbReference type="RefSeq" id="WP_039000443.1">
    <property type="nucleotide sequence ID" value="NZ_CP014327.1"/>
</dbReference>
<evidence type="ECO:0000256" key="3">
    <source>
        <dbReference type="ARBA" id="ARBA00022448"/>
    </source>
</evidence>
<dbReference type="InterPro" id="IPR027417">
    <property type="entry name" value="P-loop_NTPase"/>
</dbReference>
<evidence type="ECO:0000313" key="10">
    <source>
        <dbReference type="Proteomes" id="UP000070371"/>
    </source>
</evidence>
<keyword evidence="10" id="KW-1185">Reference proteome</keyword>
<evidence type="ECO:0000256" key="5">
    <source>
        <dbReference type="ARBA" id="ARBA00022741"/>
    </source>
</evidence>
<dbReference type="Gene3D" id="3.40.50.300">
    <property type="entry name" value="P-loop containing nucleotide triphosphate hydrolases"/>
    <property type="match status" value="2"/>
</dbReference>
<dbReference type="PANTHER" id="PTHR43297">
    <property type="entry name" value="OLIGOPEPTIDE TRANSPORT ATP-BINDING PROTEIN APPD"/>
    <property type="match status" value="1"/>
</dbReference>
<dbReference type="InterPro" id="IPR003439">
    <property type="entry name" value="ABC_transporter-like_ATP-bd"/>
</dbReference>
<dbReference type="GO" id="GO:0005524">
    <property type="term" value="F:ATP binding"/>
    <property type="evidence" value="ECO:0007669"/>
    <property type="project" value="UniProtKB-KW"/>
</dbReference>
<feature type="domain" description="ABC transporter" evidence="8">
    <location>
        <begin position="2"/>
        <end position="252"/>
    </location>
</feature>
<dbReference type="InterPro" id="IPR003593">
    <property type="entry name" value="AAA+_ATPase"/>
</dbReference>
<comment type="similarity">
    <text evidence="2">Belongs to the ABC transporter superfamily.</text>
</comment>
<reference evidence="9 10" key="1">
    <citation type="submission" date="2016-02" db="EMBL/GenBank/DDBJ databases">
        <title>Complete genome sequence of Halocynthiibacter arcticus PAMC 20958t from arctic marine sediment.</title>
        <authorList>
            <person name="Lee Y.M."/>
            <person name="Baek K."/>
            <person name="Lee H.K."/>
            <person name="Shin S.C."/>
        </authorList>
    </citation>
    <scope>NUCLEOTIDE SEQUENCE [LARGE SCALE GENOMIC DNA]</scope>
    <source>
        <strain evidence="9">PAMC 20958</strain>
    </source>
</reference>
<dbReference type="Pfam" id="PF00005">
    <property type="entry name" value="ABC_tran"/>
    <property type="match status" value="2"/>
</dbReference>
<sequence>MLEVSGLTVEFPGRHGVFTAIEDVSLTIAPGEIHGLVGESGAGKSTIGAAIIGLLQPPGRIAAGTLTLDQTDLRGLSPNEAHNVRGKRISMIFQDPQTSLNPLMTIEDQLIETILAHERIDASEARQRAIDLLEEIGIENAAQRIRAYPHQFSGGMRQRVVIALALCTNPELIIADEPTTALDVAVQSQVLELIRRTADTRGIGFLLITHDIGVIAQITDQVTVLRGGKVVETGPTEQVLGAPQHEYTQALMAAVPPLDHKMQRFLVPESTLPSTAQASEDASEWLRQGAQTLGEGLDVTDITVRFFGTRTSLFKKPAPLVALDNVSFLVKPGSVTGLVGESGSGKSTLARVISGMIQPATGHMRLGDEALPLARDRGRKDPSRRLIQMVFQDPYSSLNGRHRIGAILSEPLSLYGLEPDAQRRRALCAAMISLVGLPADTIDRYPHQFSGGQRQRIAVARSLLARPRVLICDEPTSALDVSIQAQILNLLKDLQDRFGLTILFISHNLAVVRQMADDVVVLKGGQVIEASPSEQFFENPQSDYSKSLLSLTPSMSLRKPSHSVG</sequence>
<accession>A0A126V1K3</accession>
<evidence type="ECO:0000256" key="4">
    <source>
        <dbReference type="ARBA" id="ARBA00022475"/>
    </source>
</evidence>
<dbReference type="PANTHER" id="PTHR43297:SF7">
    <property type="entry name" value="D,D-DIPEPTIDE TRANSPORT ATP-BINDING PROTEIN DDPD-RELATED"/>
    <property type="match status" value="1"/>
</dbReference>
<dbReference type="GO" id="GO:0015833">
    <property type="term" value="P:peptide transport"/>
    <property type="evidence" value="ECO:0007669"/>
    <property type="project" value="InterPro"/>
</dbReference>
<dbReference type="Proteomes" id="UP000070371">
    <property type="component" value="Chromosome"/>
</dbReference>
<keyword evidence="6 9" id="KW-0067">ATP-binding</keyword>
<dbReference type="FunFam" id="3.40.50.300:FF:000016">
    <property type="entry name" value="Oligopeptide ABC transporter ATP-binding component"/>
    <property type="match status" value="1"/>
</dbReference>
<gene>
    <name evidence="9" type="ORF">RC74_13865</name>
</gene>
<name>A0A126V1K3_9RHOB</name>
<dbReference type="AlphaFoldDB" id="A0A126V1K3"/>
<feature type="domain" description="ABC transporter" evidence="8">
    <location>
        <begin position="297"/>
        <end position="549"/>
    </location>
</feature>
<dbReference type="OrthoDB" id="9802264at2"/>
<dbReference type="PROSITE" id="PS00211">
    <property type="entry name" value="ABC_TRANSPORTER_1"/>
    <property type="match status" value="2"/>
</dbReference>
<dbReference type="NCBIfam" id="NF008453">
    <property type="entry name" value="PRK11308.1"/>
    <property type="match status" value="2"/>
</dbReference>